<evidence type="ECO:0000256" key="3">
    <source>
        <dbReference type="ARBA" id="ARBA00022448"/>
    </source>
</evidence>
<dbReference type="CDD" id="cd03257">
    <property type="entry name" value="ABC_NikE_OppD_transporters"/>
    <property type="match status" value="1"/>
</dbReference>
<evidence type="ECO:0000313" key="10">
    <source>
        <dbReference type="Proteomes" id="UP000822142"/>
    </source>
</evidence>
<evidence type="ECO:0000256" key="2">
    <source>
        <dbReference type="ARBA" id="ARBA00005417"/>
    </source>
</evidence>
<dbReference type="GO" id="GO:0005524">
    <property type="term" value="F:ATP binding"/>
    <property type="evidence" value="ECO:0007669"/>
    <property type="project" value="UniProtKB-KW"/>
</dbReference>
<dbReference type="PANTHER" id="PTHR43297:SF2">
    <property type="entry name" value="DIPEPTIDE TRANSPORT ATP-BINDING PROTEIN DPPD"/>
    <property type="match status" value="1"/>
</dbReference>
<evidence type="ECO:0000256" key="7">
    <source>
        <dbReference type="ARBA" id="ARBA00023136"/>
    </source>
</evidence>
<gene>
    <name evidence="9" type="ORF">G5A70_02805</name>
</gene>
<dbReference type="RefSeq" id="WP_173747804.1">
    <property type="nucleotide sequence ID" value="NZ_JAAITA010000002.1"/>
</dbReference>
<evidence type="ECO:0000313" key="9">
    <source>
        <dbReference type="EMBL" id="NSJ85136.1"/>
    </source>
</evidence>
<name>A0ABX2I403_BLAHA</name>
<dbReference type="Proteomes" id="UP000822142">
    <property type="component" value="Unassembled WGS sequence"/>
</dbReference>
<comment type="subcellular location">
    <subcellularLocation>
        <location evidence="1">Cell membrane</location>
        <topology evidence="1">Peripheral membrane protein</topology>
    </subcellularLocation>
</comment>
<accession>A0ABX2I403</accession>
<proteinExistence type="inferred from homology"/>
<keyword evidence="6 9" id="KW-0067">ATP-binding</keyword>
<comment type="similarity">
    <text evidence="2">Belongs to the ABC transporter superfamily.</text>
</comment>
<dbReference type="Pfam" id="PF00005">
    <property type="entry name" value="ABC_tran"/>
    <property type="match status" value="1"/>
</dbReference>
<keyword evidence="10" id="KW-1185">Reference proteome</keyword>
<dbReference type="EMBL" id="JAAITA010000002">
    <property type="protein sequence ID" value="NSJ85136.1"/>
    <property type="molecule type" value="Genomic_DNA"/>
</dbReference>
<comment type="caution">
    <text evidence="9">The sequence shown here is derived from an EMBL/GenBank/DDBJ whole genome shotgun (WGS) entry which is preliminary data.</text>
</comment>
<evidence type="ECO:0000259" key="8">
    <source>
        <dbReference type="PROSITE" id="PS50893"/>
    </source>
</evidence>
<feature type="domain" description="ABC transporter" evidence="8">
    <location>
        <begin position="5"/>
        <end position="251"/>
    </location>
</feature>
<keyword evidence="7" id="KW-0472">Membrane</keyword>
<dbReference type="PANTHER" id="PTHR43297">
    <property type="entry name" value="OLIGOPEPTIDE TRANSPORT ATP-BINDING PROTEIN APPD"/>
    <property type="match status" value="1"/>
</dbReference>
<dbReference type="InterPro" id="IPR003593">
    <property type="entry name" value="AAA+_ATPase"/>
</dbReference>
<dbReference type="InterPro" id="IPR050388">
    <property type="entry name" value="ABC_Ni/Peptide_Import"/>
</dbReference>
<evidence type="ECO:0000256" key="6">
    <source>
        <dbReference type="ARBA" id="ARBA00022840"/>
    </source>
</evidence>
<dbReference type="SMART" id="SM00382">
    <property type="entry name" value="AAA"/>
    <property type="match status" value="1"/>
</dbReference>
<organism evidence="9 10">
    <name type="scientific">Blautia hansenii</name>
    <name type="common">Ruminococcus hansenii</name>
    <dbReference type="NCBI Taxonomy" id="1322"/>
    <lineage>
        <taxon>Bacteria</taxon>
        <taxon>Bacillati</taxon>
        <taxon>Bacillota</taxon>
        <taxon>Clostridia</taxon>
        <taxon>Lachnospirales</taxon>
        <taxon>Lachnospiraceae</taxon>
        <taxon>Blautia</taxon>
    </lineage>
</organism>
<sequence>MKEILTYQSVEICFNGTAVIRDTSFTLHEGEILGIVGESGSGKSTLLKAAMGLLGNDGMVTRGDIWFQEKDIPDLPEKELRQIRGEKIGMIFQDAGASLCPIRTIGEQIYESISAHKKITRAEAKGKALDLFEKLYFKDGERIWNSYPFELSGGMNQRVGIVLAMLMQPPVLLADEPTSALDVAVQRQVVQEILRLRELFGTAVILVTHDIGVVSALADTILVLKDGQVAEYGSARQILQYPEKEYTQRLLAAVPKLRRA</sequence>
<keyword evidence="5" id="KW-0547">Nucleotide-binding</keyword>
<dbReference type="SUPFAM" id="SSF52540">
    <property type="entry name" value="P-loop containing nucleoside triphosphate hydrolases"/>
    <property type="match status" value="1"/>
</dbReference>
<dbReference type="InterPro" id="IPR027417">
    <property type="entry name" value="P-loop_NTPase"/>
</dbReference>
<dbReference type="InterPro" id="IPR003439">
    <property type="entry name" value="ABC_transporter-like_ATP-bd"/>
</dbReference>
<evidence type="ECO:0000256" key="1">
    <source>
        <dbReference type="ARBA" id="ARBA00004202"/>
    </source>
</evidence>
<evidence type="ECO:0000256" key="5">
    <source>
        <dbReference type="ARBA" id="ARBA00022741"/>
    </source>
</evidence>
<dbReference type="Gene3D" id="3.40.50.300">
    <property type="entry name" value="P-loop containing nucleotide triphosphate hydrolases"/>
    <property type="match status" value="1"/>
</dbReference>
<protein>
    <submittedName>
        <fullName evidence="9">ABC transporter ATP-binding protein</fullName>
    </submittedName>
</protein>
<reference evidence="9 10" key="1">
    <citation type="journal article" date="2020" name="Cell Host Microbe">
        <title>Functional and Genomic Variation between Human-Derived Isolates of Lachnospiraceae Reveals Inter- and Intra-Species Diversity.</title>
        <authorList>
            <person name="Sorbara M.T."/>
            <person name="Littmann E.R."/>
            <person name="Fontana E."/>
            <person name="Moody T.U."/>
            <person name="Kohout C.E."/>
            <person name="Gjonbalaj M."/>
            <person name="Eaton V."/>
            <person name="Seok R."/>
            <person name="Leiner I.M."/>
            <person name="Pamer E.G."/>
        </authorList>
    </citation>
    <scope>NUCLEOTIDE SEQUENCE [LARGE SCALE GENOMIC DNA]</scope>
    <source>
        <strain evidence="9 10">MSK.15.26</strain>
    </source>
</reference>
<evidence type="ECO:0000256" key="4">
    <source>
        <dbReference type="ARBA" id="ARBA00022475"/>
    </source>
</evidence>
<dbReference type="PROSITE" id="PS50893">
    <property type="entry name" value="ABC_TRANSPORTER_2"/>
    <property type="match status" value="1"/>
</dbReference>
<keyword evidence="3" id="KW-0813">Transport</keyword>
<keyword evidence="4" id="KW-1003">Cell membrane</keyword>